<gene>
    <name evidence="2" type="ORF">VJ786_03775</name>
</gene>
<reference evidence="2 3" key="1">
    <citation type="submission" date="2024-01" db="EMBL/GenBank/DDBJ databases">
        <title>Sphingobacterium tenebrionis sp. nov., a novel endophyte isolated from tenebrio molitor intestines.</title>
        <authorList>
            <person name="Zhang C."/>
        </authorList>
    </citation>
    <scope>NUCLEOTIDE SEQUENCE [LARGE SCALE GENOMIC DNA]</scope>
    <source>
        <strain evidence="2 3">PU5-4</strain>
    </source>
</reference>
<evidence type="ECO:0000313" key="3">
    <source>
        <dbReference type="Proteomes" id="UP001363035"/>
    </source>
</evidence>
<sequence length="122" mass="13599">MKKLLSIAFAAALTVGVASAQETKPAERDYFIAKNVTESIVKSLTEKLALTKPQQDSIAKHVLISAKQETDILEAQGVAIKTKREQQEANLKARTAKVKTFLTKEQLDKWAKISKEEEEEEN</sequence>
<dbReference type="EMBL" id="JAYLLN010000005">
    <property type="protein sequence ID" value="MEI5984016.1"/>
    <property type="molecule type" value="Genomic_DNA"/>
</dbReference>
<dbReference type="RefSeq" id="WP_134777997.1">
    <property type="nucleotide sequence ID" value="NZ_JAYLLN010000005.1"/>
</dbReference>
<dbReference type="Proteomes" id="UP001363035">
    <property type="component" value="Unassembled WGS sequence"/>
</dbReference>
<keyword evidence="1" id="KW-0732">Signal</keyword>
<keyword evidence="3" id="KW-1185">Reference proteome</keyword>
<name>A0ABU8I2R8_9SPHI</name>
<protein>
    <submittedName>
        <fullName evidence="2">Uncharacterized protein</fullName>
    </submittedName>
</protein>
<proteinExistence type="predicted"/>
<organism evidence="2 3">
    <name type="scientific">Sphingobacterium tenebrionis</name>
    <dbReference type="NCBI Taxonomy" id="3111775"/>
    <lineage>
        <taxon>Bacteria</taxon>
        <taxon>Pseudomonadati</taxon>
        <taxon>Bacteroidota</taxon>
        <taxon>Sphingobacteriia</taxon>
        <taxon>Sphingobacteriales</taxon>
        <taxon>Sphingobacteriaceae</taxon>
        <taxon>Sphingobacterium</taxon>
    </lineage>
</organism>
<evidence type="ECO:0000256" key="1">
    <source>
        <dbReference type="SAM" id="SignalP"/>
    </source>
</evidence>
<feature type="chain" id="PRO_5046041598" evidence="1">
    <location>
        <begin position="21"/>
        <end position="122"/>
    </location>
</feature>
<evidence type="ECO:0000313" key="2">
    <source>
        <dbReference type="EMBL" id="MEI5984016.1"/>
    </source>
</evidence>
<feature type="signal peptide" evidence="1">
    <location>
        <begin position="1"/>
        <end position="20"/>
    </location>
</feature>
<accession>A0ABU8I2R8</accession>
<comment type="caution">
    <text evidence="2">The sequence shown here is derived from an EMBL/GenBank/DDBJ whole genome shotgun (WGS) entry which is preliminary data.</text>
</comment>